<dbReference type="Proteomes" id="UP001218218">
    <property type="component" value="Unassembled WGS sequence"/>
</dbReference>
<proteinExistence type="predicted"/>
<keyword evidence="1" id="KW-0175">Coiled coil</keyword>
<evidence type="ECO:0000256" key="2">
    <source>
        <dbReference type="SAM" id="MobiDB-lite"/>
    </source>
</evidence>
<sequence length="748" mass="83189">MGRQTGHNLLVLGEIWYRERQAEEHPVTFYYSEEGTKLTLPASVRSSHEAGPNFVPPPQEPAGPSRRSRPQARSESPTYESASQARAGKGREYRSSKSALPPVIDAADEATFHKTYLGAKRDPPHHLPSAPTAAPLYNEAQGAGSYPARRTADTSGQNASGRQGAGAGGAGDPPGSDRGAQDRSPWDESRNWRGPPPRRREGCSPPRGDAHPDPALPDPSEFGDDGPSSSSSSSWGGRSDHCFPYIAPGAPYGTMVPTIDPKLKLEALPEWDGNHDTAIDYFWEVYQIASLLGWLPRTLGFWLPTRLVKDSQVYLWFSTLPTARQSEMRSHYLMNNQYEQQTFRQIGHEKESPQSFLGRRVRYTRLLTVTDDRGPDEVQQIMRTAPIAWSSILIVENVRSVEDLYERINEHEEELVDVVARRQLDVLTTGNITSILRRLGFSQNSQATYSAPRRERRVNITEADTGAVGGESEADPALESLSPPEFGEEEHTMRSVYQTLARPQRPPPKGGYPFKKNDHVTTKMGRDPPSPCKSVLSPGREHKPASSKLQLGNGYIAQDTRLEEEDEQNLLTHRRQAMQVQIEEVEDEYWHLEASMPKARFALIQDADPVEVGKVEEESEEIDEEESWKEVESVKQASLPPPPVELEPIVIYPRRNPKPGDSALGERGIRLEDRVEELAVRGTSHWSRALSGSSRSPLFGYRFDNPCPFGHKGKRAWESEGKTAASGSESWCRGQIRASVPGLQSTGS</sequence>
<feature type="coiled-coil region" evidence="1">
    <location>
        <begin position="394"/>
        <end position="421"/>
    </location>
</feature>
<feature type="compositionally biased region" description="Basic and acidic residues" evidence="2">
    <location>
        <begin position="198"/>
        <end position="212"/>
    </location>
</feature>
<protein>
    <submittedName>
        <fullName evidence="3">Uncharacterized protein</fullName>
    </submittedName>
</protein>
<gene>
    <name evidence="3" type="ORF">DFH08DRAFT_942785</name>
</gene>
<evidence type="ECO:0000313" key="3">
    <source>
        <dbReference type="EMBL" id="KAJ7315708.1"/>
    </source>
</evidence>
<organism evidence="3 4">
    <name type="scientific">Mycena albidolilacea</name>
    <dbReference type="NCBI Taxonomy" id="1033008"/>
    <lineage>
        <taxon>Eukaryota</taxon>
        <taxon>Fungi</taxon>
        <taxon>Dikarya</taxon>
        <taxon>Basidiomycota</taxon>
        <taxon>Agaricomycotina</taxon>
        <taxon>Agaricomycetes</taxon>
        <taxon>Agaricomycetidae</taxon>
        <taxon>Agaricales</taxon>
        <taxon>Marasmiineae</taxon>
        <taxon>Mycenaceae</taxon>
        <taxon>Mycena</taxon>
    </lineage>
</organism>
<dbReference type="AlphaFoldDB" id="A0AAD6ZD07"/>
<keyword evidence="4" id="KW-1185">Reference proteome</keyword>
<evidence type="ECO:0000256" key="1">
    <source>
        <dbReference type="SAM" id="Coils"/>
    </source>
</evidence>
<feature type="region of interest" description="Disordered" evidence="2">
    <location>
        <begin position="445"/>
        <end position="548"/>
    </location>
</feature>
<feature type="region of interest" description="Disordered" evidence="2">
    <location>
        <begin position="719"/>
        <end position="748"/>
    </location>
</feature>
<dbReference type="EMBL" id="JARIHO010000060">
    <property type="protein sequence ID" value="KAJ7315708.1"/>
    <property type="molecule type" value="Genomic_DNA"/>
</dbReference>
<feature type="compositionally biased region" description="Polar residues" evidence="2">
    <location>
        <begin position="71"/>
        <end position="84"/>
    </location>
</feature>
<accession>A0AAD6ZD07</accession>
<name>A0AAD6ZD07_9AGAR</name>
<feature type="compositionally biased region" description="Basic and acidic residues" evidence="2">
    <location>
        <begin position="179"/>
        <end position="191"/>
    </location>
</feature>
<feature type="compositionally biased region" description="Basic and acidic residues" evidence="2">
    <location>
        <begin position="515"/>
        <end position="526"/>
    </location>
</feature>
<feature type="compositionally biased region" description="Gly residues" evidence="2">
    <location>
        <begin position="163"/>
        <end position="172"/>
    </location>
</feature>
<comment type="caution">
    <text evidence="3">The sequence shown here is derived from an EMBL/GenBank/DDBJ whole genome shotgun (WGS) entry which is preliminary data.</text>
</comment>
<feature type="compositionally biased region" description="Low complexity" evidence="2">
    <location>
        <begin position="225"/>
        <end position="237"/>
    </location>
</feature>
<evidence type="ECO:0000313" key="4">
    <source>
        <dbReference type="Proteomes" id="UP001218218"/>
    </source>
</evidence>
<feature type="coiled-coil region" evidence="1">
    <location>
        <begin position="568"/>
        <end position="595"/>
    </location>
</feature>
<feature type="region of interest" description="Disordered" evidence="2">
    <location>
        <begin position="41"/>
        <end position="237"/>
    </location>
</feature>
<reference evidence="3" key="1">
    <citation type="submission" date="2023-03" db="EMBL/GenBank/DDBJ databases">
        <title>Massive genome expansion in bonnet fungi (Mycena s.s.) driven by repeated elements and novel gene families across ecological guilds.</title>
        <authorList>
            <consortium name="Lawrence Berkeley National Laboratory"/>
            <person name="Harder C.B."/>
            <person name="Miyauchi S."/>
            <person name="Viragh M."/>
            <person name="Kuo A."/>
            <person name="Thoen E."/>
            <person name="Andreopoulos B."/>
            <person name="Lu D."/>
            <person name="Skrede I."/>
            <person name="Drula E."/>
            <person name="Henrissat B."/>
            <person name="Morin E."/>
            <person name="Kohler A."/>
            <person name="Barry K."/>
            <person name="LaButti K."/>
            <person name="Morin E."/>
            <person name="Salamov A."/>
            <person name="Lipzen A."/>
            <person name="Mereny Z."/>
            <person name="Hegedus B."/>
            <person name="Baldrian P."/>
            <person name="Stursova M."/>
            <person name="Weitz H."/>
            <person name="Taylor A."/>
            <person name="Grigoriev I.V."/>
            <person name="Nagy L.G."/>
            <person name="Martin F."/>
            <person name="Kauserud H."/>
        </authorList>
    </citation>
    <scope>NUCLEOTIDE SEQUENCE</scope>
    <source>
        <strain evidence="3">CBHHK002</strain>
    </source>
</reference>